<dbReference type="AlphaFoldDB" id="A0A392S369"/>
<sequence length="71" mass="7620">PTDEFPLKRGLRQGDPLSPFLFLIAAEGLNVLMQAMVDNHLFSGNQKLGECPGDAGSSGAVRDDVRSEGEF</sequence>
<feature type="region of interest" description="Disordered" evidence="1">
    <location>
        <begin position="46"/>
        <end position="71"/>
    </location>
</feature>
<comment type="caution">
    <text evidence="2">The sequence shown here is derived from an EMBL/GenBank/DDBJ whole genome shotgun (WGS) entry which is preliminary data.</text>
</comment>
<dbReference type="Proteomes" id="UP000265520">
    <property type="component" value="Unassembled WGS sequence"/>
</dbReference>
<evidence type="ECO:0000256" key="1">
    <source>
        <dbReference type="SAM" id="MobiDB-lite"/>
    </source>
</evidence>
<evidence type="ECO:0000313" key="2">
    <source>
        <dbReference type="EMBL" id="MCI43353.1"/>
    </source>
</evidence>
<keyword evidence="3" id="KW-1185">Reference proteome</keyword>
<dbReference type="EMBL" id="LXQA010316163">
    <property type="protein sequence ID" value="MCI43353.1"/>
    <property type="molecule type" value="Genomic_DNA"/>
</dbReference>
<accession>A0A392S369</accession>
<keyword evidence="2" id="KW-0695">RNA-directed DNA polymerase</keyword>
<name>A0A392S369_9FABA</name>
<proteinExistence type="predicted"/>
<reference evidence="2 3" key="1">
    <citation type="journal article" date="2018" name="Front. Plant Sci.">
        <title>Red Clover (Trifolium pratense) and Zigzag Clover (T. medium) - A Picture of Genomic Similarities and Differences.</title>
        <authorList>
            <person name="Dluhosova J."/>
            <person name="Istvanek J."/>
            <person name="Nedelnik J."/>
            <person name="Repkova J."/>
        </authorList>
    </citation>
    <scope>NUCLEOTIDE SEQUENCE [LARGE SCALE GENOMIC DNA]</scope>
    <source>
        <strain evidence="3">cv. 10/8</strain>
        <tissue evidence="2">Leaf</tissue>
    </source>
</reference>
<feature type="non-terminal residue" evidence="2">
    <location>
        <position position="1"/>
    </location>
</feature>
<keyword evidence="2" id="KW-0548">Nucleotidyltransferase</keyword>
<keyword evidence="2" id="KW-0808">Transferase</keyword>
<organism evidence="2 3">
    <name type="scientific">Trifolium medium</name>
    <dbReference type="NCBI Taxonomy" id="97028"/>
    <lineage>
        <taxon>Eukaryota</taxon>
        <taxon>Viridiplantae</taxon>
        <taxon>Streptophyta</taxon>
        <taxon>Embryophyta</taxon>
        <taxon>Tracheophyta</taxon>
        <taxon>Spermatophyta</taxon>
        <taxon>Magnoliopsida</taxon>
        <taxon>eudicotyledons</taxon>
        <taxon>Gunneridae</taxon>
        <taxon>Pentapetalae</taxon>
        <taxon>rosids</taxon>
        <taxon>fabids</taxon>
        <taxon>Fabales</taxon>
        <taxon>Fabaceae</taxon>
        <taxon>Papilionoideae</taxon>
        <taxon>50 kb inversion clade</taxon>
        <taxon>NPAAA clade</taxon>
        <taxon>Hologalegina</taxon>
        <taxon>IRL clade</taxon>
        <taxon>Trifolieae</taxon>
        <taxon>Trifolium</taxon>
    </lineage>
</organism>
<protein>
    <submittedName>
        <fullName evidence="2">RNA-directed DNA polymerase (Reverse transcriptase)</fullName>
    </submittedName>
</protein>
<dbReference type="GO" id="GO:0003964">
    <property type="term" value="F:RNA-directed DNA polymerase activity"/>
    <property type="evidence" value="ECO:0007669"/>
    <property type="project" value="UniProtKB-KW"/>
</dbReference>
<feature type="compositionally biased region" description="Basic and acidic residues" evidence="1">
    <location>
        <begin position="61"/>
        <end position="71"/>
    </location>
</feature>
<evidence type="ECO:0000313" key="3">
    <source>
        <dbReference type="Proteomes" id="UP000265520"/>
    </source>
</evidence>